<protein>
    <submittedName>
        <fullName evidence="1">Uncharacterized protein</fullName>
    </submittedName>
</protein>
<reference evidence="1" key="2">
    <citation type="journal article" date="2015" name="Data Brief">
        <title>Shoot transcriptome of the giant reed, Arundo donax.</title>
        <authorList>
            <person name="Barrero R.A."/>
            <person name="Guerrero F.D."/>
            <person name="Moolhuijzen P."/>
            <person name="Goolsby J.A."/>
            <person name="Tidwell J."/>
            <person name="Bellgard S.E."/>
            <person name="Bellgard M.I."/>
        </authorList>
    </citation>
    <scope>NUCLEOTIDE SEQUENCE</scope>
    <source>
        <tissue evidence="1">Shoot tissue taken approximately 20 cm above the soil surface</tissue>
    </source>
</reference>
<proteinExistence type="predicted"/>
<name>A0A0A9SJ86_ARUDO</name>
<evidence type="ECO:0000313" key="1">
    <source>
        <dbReference type="EMBL" id="JAE33621.1"/>
    </source>
</evidence>
<dbReference type="EMBL" id="GBRH01164275">
    <property type="protein sequence ID" value="JAE33621.1"/>
    <property type="molecule type" value="Transcribed_RNA"/>
</dbReference>
<reference evidence="1" key="1">
    <citation type="submission" date="2014-09" db="EMBL/GenBank/DDBJ databases">
        <authorList>
            <person name="Magalhaes I.L.F."/>
            <person name="Oliveira U."/>
            <person name="Santos F.R."/>
            <person name="Vidigal T.H.D.A."/>
            <person name="Brescovit A.D."/>
            <person name="Santos A.J."/>
        </authorList>
    </citation>
    <scope>NUCLEOTIDE SEQUENCE</scope>
    <source>
        <tissue evidence="1">Shoot tissue taken approximately 20 cm above the soil surface</tissue>
    </source>
</reference>
<dbReference type="AlphaFoldDB" id="A0A0A9SJ86"/>
<accession>A0A0A9SJ86</accession>
<organism evidence="1">
    <name type="scientific">Arundo donax</name>
    <name type="common">Giant reed</name>
    <name type="synonym">Donax arundinaceus</name>
    <dbReference type="NCBI Taxonomy" id="35708"/>
    <lineage>
        <taxon>Eukaryota</taxon>
        <taxon>Viridiplantae</taxon>
        <taxon>Streptophyta</taxon>
        <taxon>Embryophyta</taxon>
        <taxon>Tracheophyta</taxon>
        <taxon>Spermatophyta</taxon>
        <taxon>Magnoliopsida</taxon>
        <taxon>Liliopsida</taxon>
        <taxon>Poales</taxon>
        <taxon>Poaceae</taxon>
        <taxon>PACMAD clade</taxon>
        <taxon>Arundinoideae</taxon>
        <taxon>Arundineae</taxon>
        <taxon>Arundo</taxon>
    </lineage>
</organism>
<sequence length="26" mass="3072">MESLQHPNRQVHNKRQNSVKESVNVL</sequence>